<feature type="domain" description="RING-type" evidence="3">
    <location>
        <begin position="175"/>
        <end position="229"/>
    </location>
</feature>
<dbReference type="InterPro" id="IPR001841">
    <property type="entry name" value="Znf_RING"/>
</dbReference>
<evidence type="ECO:0000256" key="2">
    <source>
        <dbReference type="SAM" id="MobiDB-lite"/>
    </source>
</evidence>
<keyword evidence="1" id="KW-0863">Zinc-finger</keyword>
<feature type="compositionally biased region" description="Polar residues" evidence="2">
    <location>
        <begin position="72"/>
        <end position="86"/>
    </location>
</feature>
<evidence type="ECO:0000313" key="4">
    <source>
        <dbReference type="Proteomes" id="UP000515151"/>
    </source>
</evidence>
<dbReference type="OrthoDB" id="1900223at2759"/>
<keyword evidence="4" id="KW-1185">Reference proteome</keyword>
<protein>
    <submittedName>
        <fullName evidence="5">Uncharacterized protein LOC116201810 isoform X1</fullName>
    </submittedName>
</protein>
<feature type="compositionally biased region" description="Polar residues" evidence="2">
    <location>
        <begin position="108"/>
        <end position="121"/>
    </location>
</feature>
<feature type="region of interest" description="Disordered" evidence="2">
    <location>
        <begin position="99"/>
        <end position="126"/>
    </location>
</feature>
<dbReference type="GO" id="GO:0008270">
    <property type="term" value="F:zinc ion binding"/>
    <property type="evidence" value="ECO:0007669"/>
    <property type="project" value="UniProtKB-KW"/>
</dbReference>
<feature type="compositionally biased region" description="Basic and acidic residues" evidence="2">
    <location>
        <begin position="46"/>
        <end position="67"/>
    </location>
</feature>
<dbReference type="InterPro" id="IPR013083">
    <property type="entry name" value="Znf_RING/FYVE/PHD"/>
</dbReference>
<keyword evidence="1" id="KW-0479">Metal-binding</keyword>
<gene>
    <name evidence="5" type="primary">LOC116201810</name>
</gene>
<dbReference type="RefSeq" id="XP_031389087.1">
    <property type="nucleotide sequence ID" value="XM_031533227.1"/>
</dbReference>
<reference evidence="4" key="1">
    <citation type="journal article" date="2020" name="Plant Biotechnol. J.">
        <title>The pomegranate (Punica granatum L.) draft genome dissects genetic divergence between soft- and hard-seeded cultivars.</title>
        <authorList>
            <person name="Luo X."/>
            <person name="Li H."/>
            <person name="Wu Z."/>
            <person name="Yao W."/>
            <person name="Zhao P."/>
            <person name="Cao D."/>
            <person name="Yu H."/>
            <person name="Li K."/>
            <person name="Poudel K."/>
            <person name="Zhao D."/>
            <person name="Zhang F."/>
            <person name="Xia X."/>
            <person name="Chen L."/>
            <person name="Wang Q."/>
            <person name="Jing D."/>
            <person name="Cao S."/>
        </authorList>
    </citation>
    <scope>NUCLEOTIDE SEQUENCE [LARGE SCALE GENOMIC DNA]</scope>
    <source>
        <strain evidence="4">cv. Tunisia</strain>
    </source>
</reference>
<sequence>MGNKRQRTITGDRPENEGHPSTSSSSPEPIPCSSAMELSQKKKASRLVDSKESKPLSSRKDMTDRSGKQHNAHFSSNRHSQQHRQNLSRPIYLKRSRHHYGHQHHWRNSGTYFRPSTSHGKGSSWDEKLSFKMANPDYGHYTDEGERAFSVPEIIIRSNSADTNSGLLDPEKIACGICHNLLKRRPLLAPSAGEYAVVAVLVCGHLYHADCLEHKTPPQEKSDPPCPVCLGSSVRAGKAITEIE</sequence>
<reference evidence="5" key="2">
    <citation type="submission" date="2025-08" db="UniProtKB">
        <authorList>
            <consortium name="RefSeq"/>
        </authorList>
    </citation>
    <scope>IDENTIFICATION</scope>
    <source>
        <tissue evidence="5">Leaf</tissue>
    </source>
</reference>
<dbReference type="PROSITE" id="PS50089">
    <property type="entry name" value="ZF_RING_2"/>
    <property type="match status" value="1"/>
</dbReference>
<feature type="compositionally biased region" description="Low complexity" evidence="2">
    <location>
        <begin position="20"/>
        <end position="34"/>
    </location>
</feature>
<dbReference type="PANTHER" id="PTHR31150">
    <property type="entry name" value="EXPRESSED PROTEIN"/>
    <property type="match status" value="1"/>
</dbReference>
<keyword evidence="1" id="KW-0862">Zinc</keyword>
<name>A0A6P8CWG3_PUNGR</name>
<dbReference type="SUPFAM" id="SSF57850">
    <property type="entry name" value="RING/U-box"/>
    <property type="match status" value="1"/>
</dbReference>
<evidence type="ECO:0000313" key="5">
    <source>
        <dbReference type="RefSeq" id="XP_031389087.1"/>
    </source>
</evidence>
<dbReference type="AlphaFoldDB" id="A0A6P8CWG3"/>
<organism evidence="4 5">
    <name type="scientific">Punica granatum</name>
    <name type="common">Pomegranate</name>
    <dbReference type="NCBI Taxonomy" id="22663"/>
    <lineage>
        <taxon>Eukaryota</taxon>
        <taxon>Viridiplantae</taxon>
        <taxon>Streptophyta</taxon>
        <taxon>Embryophyta</taxon>
        <taxon>Tracheophyta</taxon>
        <taxon>Spermatophyta</taxon>
        <taxon>Magnoliopsida</taxon>
        <taxon>eudicotyledons</taxon>
        <taxon>Gunneridae</taxon>
        <taxon>Pentapetalae</taxon>
        <taxon>rosids</taxon>
        <taxon>malvids</taxon>
        <taxon>Myrtales</taxon>
        <taxon>Lythraceae</taxon>
        <taxon>Punica</taxon>
    </lineage>
</organism>
<feature type="region of interest" description="Disordered" evidence="2">
    <location>
        <begin position="1"/>
        <end position="86"/>
    </location>
</feature>
<dbReference type="GeneID" id="116201810"/>
<proteinExistence type="predicted"/>
<evidence type="ECO:0000256" key="1">
    <source>
        <dbReference type="PROSITE-ProRule" id="PRU00175"/>
    </source>
</evidence>
<accession>A0A6P8CWG3</accession>
<dbReference type="PANTHER" id="PTHR31150:SF6">
    <property type="entry name" value="ZINC ION BINDING PROTEIN"/>
    <property type="match status" value="1"/>
</dbReference>
<dbReference type="Gene3D" id="3.30.40.10">
    <property type="entry name" value="Zinc/RING finger domain, C3HC4 (zinc finger)"/>
    <property type="match status" value="1"/>
</dbReference>
<dbReference type="SMART" id="SM00184">
    <property type="entry name" value="RING"/>
    <property type="match status" value="1"/>
</dbReference>
<dbReference type="Proteomes" id="UP000515151">
    <property type="component" value="Chromosome 3"/>
</dbReference>
<evidence type="ECO:0000259" key="3">
    <source>
        <dbReference type="PROSITE" id="PS50089"/>
    </source>
</evidence>